<keyword evidence="9" id="KW-1185">Reference proteome</keyword>
<keyword evidence="6" id="KW-0472">Membrane</keyword>
<proteinExistence type="predicted"/>
<sequence>MLPTFASEKVVRIGVVSDAPFAYANEHYAIAGFLPDLHAEISQGVNQSTQLIMFESRSALIKAYQEGQIQGALVIDPQLNEFPKASRSKELLAMPVYLLSRPNNNEITDLSNYKNKNLGLLADSALSEQLLDEHQRPESWKTYTSPAELVNALAASKVDAIVLNQASVAAQLRKIGWHQLVKVRELSQKSQLVYLLNQNQAPLKLAMNEAIEQLERSIVSALQLKWGVETSDNDWSITSITLPLSIAFLFLIVFGILTNRKLKAEIKKREAFEQQLAVLNVKAQSERQQAQKEARTDPLTGIDNRRKFDEYLNSQIQLFNRKGNVFCLMIIDIDHFKLINDEFGHDVGDTVLKDVSHSISEIIRPYDELGRIGGEEFGVILPDTERLEAFGIAERILDHVVDYKNANYPELAVSVSIGLSEVGENDSTDAIFKRADDALYQSKENGRNRVTENHQSYSGTAA</sequence>
<evidence type="ECO:0000313" key="8">
    <source>
        <dbReference type="EMBL" id="WMS86353.1"/>
    </source>
</evidence>
<comment type="catalytic activity">
    <reaction evidence="3">
        <text>2 GTP = 3',3'-c-di-GMP + 2 diphosphate</text>
        <dbReference type="Rhea" id="RHEA:24898"/>
        <dbReference type="ChEBI" id="CHEBI:33019"/>
        <dbReference type="ChEBI" id="CHEBI:37565"/>
        <dbReference type="ChEBI" id="CHEBI:58805"/>
        <dbReference type="EC" id="2.7.7.65"/>
    </reaction>
</comment>
<dbReference type="PANTHER" id="PTHR45138">
    <property type="entry name" value="REGULATORY COMPONENTS OF SENSORY TRANSDUCTION SYSTEM"/>
    <property type="match status" value="1"/>
</dbReference>
<dbReference type="AlphaFoldDB" id="A0AA51RRT3"/>
<dbReference type="SMART" id="SM00267">
    <property type="entry name" value="GGDEF"/>
    <property type="match status" value="1"/>
</dbReference>
<evidence type="ECO:0000256" key="3">
    <source>
        <dbReference type="ARBA" id="ARBA00034247"/>
    </source>
</evidence>
<dbReference type="NCBIfam" id="TIGR00254">
    <property type="entry name" value="GGDEF"/>
    <property type="match status" value="1"/>
</dbReference>
<evidence type="ECO:0000256" key="6">
    <source>
        <dbReference type="SAM" id="Phobius"/>
    </source>
</evidence>
<dbReference type="SUPFAM" id="SSF53850">
    <property type="entry name" value="Periplasmic binding protein-like II"/>
    <property type="match status" value="1"/>
</dbReference>
<organism evidence="8 9">
    <name type="scientific">Pleionea litopenaei</name>
    <dbReference type="NCBI Taxonomy" id="3070815"/>
    <lineage>
        <taxon>Bacteria</taxon>
        <taxon>Pseudomonadati</taxon>
        <taxon>Pseudomonadota</taxon>
        <taxon>Gammaproteobacteria</taxon>
        <taxon>Oceanospirillales</taxon>
        <taxon>Pleioneaceae</taxon>
        <taxon>Pleionea</taxon>
    </lineage>
</organism>
<dbReference type="SUPFAM" id="SSF55073">
    <property type="entry name" value="Nucleotide cyclase"/>
    <property type="match status" value="1"/>
</dbReference>
<protein>
    <recommendedName>
        <fullName evidence="2">diguanylate cyclase</fullName>
        <ecNumber evidence="2">2.7.7.65</ecNumber>
    </recommendedName>
</protein>
<evidence type="ECO:0000256" key="5">
    <source>
        <dbReference type="SAM" id="MobiDB-lite"/>
    </source>
</evidence>
<dbReference type="CDD" id="cd01949">
    <property type="entry name" value="GGDEF"/>
    <property type="match status" value="1"/>
</dbReference>
<dbReference type="EC" id="2.7.7.65" evidence="2"/>
<accession>A0AA51RRT3</accession>
<dbReference type="SMART" id="SM00062">
    <property type="entry name" value="PBPb"/>
    <property type="match status" value="1"/>
</dbReference>
<dbReference type="Pfam" id="PF00990">
    <property type="entry name" value="GGDEF"/>
    <property type="match status" value="1"/>
</dbReference>
<dbReference type="InterPro" id="IPR000160">
    <property type="entry name" value="GGDEF_dom"/>
</dbReference>
<dbReference type="InterPro" id="IPR001638">
    <property type="entry name" value="Solute-binding_3/MltF_N"/>
</dbReference>
<dbReference type="PANTHER" id="PTHR45138:SF9">
    <property type="entry name" value="DIGUANYLATE CYCLASE DGCM-RELATED"/>
    <property type="match status" value="1"/>
</dbReference>
<dbReference type="InterPro" id="IPR050469">
    <property type="entry name" value="Diguanylate_Cyclase"/>
</dbReference>
<dbReference type="FunFam" id="3.30.70.270:FF:000001">
    <property type="entry name" value="Diguanylate cyclase domain protein"/>
    <property type="match status" value="1"/>
</dbReference>
<feature type="region of interest" description="Disordered" evidence="5">
    <location>
        <begin position="443"/>
        <end position="462"/>
    </location>
</feature>
<evidence type="ECO:0000259" key="7">
    <source>
        <dbReference type="PROSITE" id="PS50887"/>
    </source>
</evidence>
<evidence type="ECO:0000256" key="2">
    <source>
        <dbReference type="ARBA" id="ARBA00012528"/>
    </source>
</evidence>
<comment type="cofactor">
    <cofactor evidence="1">
        <name>Mg(2+)</name>
        <dbReference type="ChEBI" id="CHEBI:18420"/>
    </cofactor>
</comment>
<feature type="compositionally biased region" description="Polar residues" evidence="5">
    <location>
        <begin position="453"/>
        <end position="462"/>
    </location>
</feature>
<dbReference type="Gene3D" id="3.30.70.270">
    <property type="match status" value="1"/>
</dbReference>
<keyword evidence="6" id="KW-1133">Transmembrane helix</keyword>
<dbReference type="Gene3D" id="3.40.190.10">
    <property type="entry name" value="Periplasmic binding protein-like II"/>
    <property type="match status" value="2"/>
</dbReference>
<dbReference type="InterPro" id="IPR043128">
    <property type="entry name" value="Rev_trsase/Diguanyl_cyclase"/>
</dbReference>
<feature type="domain" description="GGDEF" evidence="7">
    <location>
        <begin position="324"/>
        <end position="455"/>
    </location>
</feature>
<evidence type="ECO:0000313" key="9">
    <source>
        <dbReference type="Proteomes" id="UP001239782"/>
    </source>
</evidence>
<dbReference type="InterPro" id="IPR029787">
    <property type="entry name" value="Nucleotide_cyclase"/>
</dbReference>
<dbReference type="RefSeq" id="WP_309201505.1">
    <property type="nucleotide sequence ID" value="NZ_CP133548.1"/>
</dbReference>
<dbReference type="GO" id="GO:0052621">
    <property type="term" value="F:diguanylate cyclase activity"/>
    <property type="evidence" value="ECO:0007669"/>
    <property type="project" value="UniProtKB-EC"/>
</dbReference>
<keyword evidence="4" id="KW-0175">Coiled coil</keyword>
<dbReference type="KEGG" id="plei:Q9312_14105"/>
<dbReference type="Proteomes" id="UP001239782">
    <property type="component" value="Chromosome"/>
</dbReference>
<dbReference type="PROSITE" id="PS50887">
    <property type="entry name" value="GGDEF"/>
    <property type="match status" value="1"/>
</dbReference>
<keyword evidence="6" id="KW-0812">Transmembrane</keyword>
<dbReference type="EMBL" id="CP133548">
    <property type="protein sequence ID" value="WMS86353.1"/>
    <property type="molecule type" value="Genomic_DNA"/>
</dbReference>
<evidence type="ECO:0000256" key="1">
    <source>
        <dbReference type="ARBA" id="ARBA00001946"/>
    </source>
</evidence>
<reference evidence="8 9" key="1">
    <citation type="submission" date="2023-08" db="EMBL/GenBank/DDBJ databases">
        <title>Pleionea litopenaei sp. nov., isolated from stomach of juvenile Litopenaeus vannamei.</title>
        <authorList>
            <person name="Rho A.M."/>
            <person name="Hwang C.Y."/>
        </authorList>
    </citation>
    <scope>NUCLEOTIDE SEQUENCE [LARGE SCALE GENOMIC DNA]</scope>
    <source>
        <strain evidence="8 9">HL-JVS1</strain>
    </source>
</reference>
<gene>
    <name evidence="8" type="ORF">Q9312_14105</name>
</gene>
<name>A0AA51RRT3_9GAMM</name>
<feature type="coiled-coil region" evidence="4">
    <location>
        <begin position="262"/>
        <end position="289"/>
    </location>
</feature>
<evidence type="ECO:0000256" key="4">
    <source>
        <dbReference type="SAM" id="Coils"/>
    </source>
</evidence>
<feature type="transmembrane region" description="Helical" evidence="6">
    <location>
        <begin position="240"/>
        <end position="259"/>
    </location>
</feature>